<comment type="caution">
    <text evidence="1">The sequence shown here is derived from an EMBL/GenBank/DDBJ whole genome shotgun (WGS) entry which is preliminary data.</text>
</comment>
<gene>
    <name evidence="1" type="ORF">DSO57_1028146</name>
</gene>
<accession>A0ACC2SEG3</accession>
<name>A0ACC2SEG3_9FUNG</name>
<proteinExistence type="predicted"/>
<evidence type="ECO:0000313" key="2">
    <source>
        <dbReference type="Proteomes" id="UP001165960"/>
    </source>
</evidence>
<evidence type="ECO:0000313" key="1">
    <source>
        <dbReference type="EMBL" id="KAJ9060698.1"/>
    </source>
</evidence>
<reference evidence="1" key="1">
    <citation type="submission" date="2022-04" db="EMBL/GenBank/DDBJ databases">
        <title>Genome of the entomopathogenic fungus Entomophthora muscae.</title>
        <authorList>
            <person name="Elya C."/>
            <person name="Lovett B.R."/>
            <person name="Lee E."/>
            <person name="Macias A.M."/>
            <person name="Hajek A.E."/>
            <person name="De Bivort B.L."/>
            <person name="Kasson M.T."/>
            <person name="De Fine Licht H.H."/>
            <person name="Stajich J.E."/>
        </authorList>
    </citation>
    <scope>NUCLEOTIDE SEQUENCE</scope>
    <source>
        <strain evidence="1">Berkeley</strain>
    </source>
</reference>
<protein>
    <submittedName>
        <fullName evidence="1">Uncharacterized protein</fullName>
    </submittedName>
</protein>
<keyword evidence="2" id="KW-1185">Reference proteome</keyword>
<dbReference type="Proteomes" id="UP001165960">
    <property type="component" value="Unassembled WGS sequence"/>
</dbReference>
<dbReference type="EMBL" id="QTSX02005147">
    <property type="protein sequence ID" value="KAJ9060698.1"/>
    <property type="molecule type" value="Genomic_DNA"/>
</dbReference>
<organism evidence="1 2">
    <name type="scientific">Entomophthora muscae</name>
    <dbReference type="NCBI Taxonomy" id="34485"/>
    <lineage>
        <taxon>Eukaryota</taxon>
        <taxon>Fungi</taxon>
        <taxon>Fungi incertae sedis</taxon>
        <taxon>Zoopagomycota</taxon>
        <taxon>Entomophthoromycotina</taxon>
        <taxon>Entomophthoromycetes</taxon>
        <taxon>Entomophthorales</taxon>
        <taxon>Entomophthoraceae</taxon>
        <taxon>Entomophthora</taxon>
    </lineage>
</organism>
<sequence>MPPLLLLPPLNSDNPPRSKPNPPMLIPMSQLIAMEISPLSHWPRRPLPTPPEAIETRAGGVGVFISWAR</sequence>